<dbReference type="RefSeq" id="XP_065673128.1">
    <property type="nucleotide sequence ID" value="XM_065817056.1"/>
</dbReference>
<evidence type="ECO:0000256" key="2">
    <source>
        <dbReference type="ARBA" id="ARBA00022692"/>
    </source>
</evidence>
<evidence type="ECO:0000256" key="7">
    <source>
        <dbReference type="ARBA" id="ARBA00023224"/>
    </source>
</evidence>
<dbReference type="Gene3D" id="1.20.1070.10">
    <property type="entry name" value="Rhodopsin 7-helix transmembrane proteins"/>
    <property type="match status" value="1"/>
</dbReference>
<keyword evidence="2 8" id="KW-0812">Transmembrane</keyword>
<feature type="transmembrane region" description="Helical" evidence="8">
    <location>
        <begin position="288"/>
        <end position="310"/>
    </location>
</feature>
<name>A0ABM4DFD0_HYDVU</name>
<proteinExistence type="predicted"/>
<evidence type="ECO:0000313" key="9">
    <source>
        <dbReference type="Proteomes" id="UP001652625"/>
    </source>
</evidence>
<gene>
    <name evidence="10 11" type="primary">LOC105844358</name>
</gene>
<dbReference type="PANTHER" id="PTHR45695:SF9">
    <property type="entry name" value="LEUCOKININ RECEPTOR"/>
    <property type="match status" value="1"/>
</dbReference>
<evidence type="ECO:0000313" key="10">
    <source>
        <dbReference type="RefSeq" id="XP_065673127.1"/>
    </source>
</evidence>
<sequence length="355" mass="40570">MMQNVSFAFENYTNASSALQRVTFSYEEKLAIWICYTIVTLIGIISNGFVFYLIISNRKLRTIVNLLILNLAISDIIACLSMYPFIYIDIAETRVRGTRANLLCGFTDGLFGFFAAAAVSFITLSLLSITRYLSINHPLKVTWRLKFHHMKWVFGLTWALSLGLVIPNVLSFKYNENFKLCTRKWASGVSPLVYFTFTVILGVLFPLSSLLFTYFASLYTLCFKGRLSKISIASNKSSKVKQKALIWLGVLVLVYLICWSPFVMYWFFSVVIRKYSVNNYEDVRKAIRLTRLTLFFAASNSALNPIIYAYKSRQLRSAFKLLIGLRVRAISNSTTRSTYPLLNKQQTLEISSECS</sequence>
<dbReference type="SUPFAM" id="SSF81321">
    <property type="entry name" value="Family A G protein-coupled receptor-like"/>
    <property type="match status" value="1"/>
</dbReference>
<dbReference type="Proteomes" id="UP001652625">
    <property type="component" value="Chromosome 14"/>
</dbReference>
<dbReference type="PANTHER" id="PTHR45695">
    <property type="entry name" value="LEUCOKININ RECEPTOR-RELATED"/>
    <property type="match status" value="1"/>
</dbReference>
<dbReference type="CDD" id="cd00637">
    <property type="entry name" value="7tm_classA_rhodopsin-like"/>
    <property type="match status" value="1"/>
</dbReference>
<organism evidence="9 10">
    <name type="scientific">Hydra vulgaris</name>
    <name type="common">Hydra</name>
    <name type="synonym">Hydra attenuata</name>
    <dbReference type="NCBI Taxonomy" id="6087"/>
    <lineage>
        <taxon>Eukaryota</taxon>
        <taxon>Metazoa</taxon>
        <taxon>Cnidaria</taxon>
        <taxon>Hydrozoa</taxon>
        <taxon>Hydroidolina</taxon>
        <taxon>Anthoathecata</taxon>
        <taxon>Aplanulata</taxon>
        <taxon>Hydridae</taxon>
        <taxon>Hydra</taxon>
    </lineage>
</organism>
<keyword evidence="9" id="KW-1185">Reference proteome</keyword>
<evidence type="ECO:0000256" key="8">
    <source>
        <dbReference type="SAM" id="Phobius"/>
    </source>
</evidence>
<dbReference type="SMART" id="SM01381">
    <property type="entry name" value="7TM_GPCR_Srsx"/>
    <property type="match status" value="1"/>
</dbReference>
<evidence type="ECO:0000313" key="11">
    <source>
        <dbReference type="RefSeq" id="XP_065673128.1"/>
    </source>
</evidence>
<evidence type="ECO:0000256" key="6">
    <source>
        <dbReference type="ARBA" id="ARBA00023170"/>
    </source>
</evidence>
<keyword evidence="6" id="KW-0675">Receptor</keyword>
<evidence type="ECO:0000256" key="4">
    <source>
        <dbReference type="ARBA" id="ARBA00023040"/>
    </source>
</evidence>
<feature type="transmembrane region" description="Helical" evidence="8">
    <location>
        <begin position="67"/>
        <end position="90"/>
    </location>
</feature>
<feature type="transmembrane region" description="Helical" evidence="8">
    <location>
        <begin position="110"/>
        <end position="133"/>
    </location>
</feature>
<dbReference type="RefSeq" id="XP_065673127.1">
    <property type="nucleotide sequence ID" value="XM_065817055.1"/>
</dbReference>
<feature type="transmembrane region" description="Helical" evidence="8">
    <location>
        <begin position="244"/>
        <end position="268"/>
    </location>
</feature>
<evidence type="ECO:0000256" key="1">
    <source>
        <dbReference type="ARBA" id="ARBA00004141"/>
    </source>
</evidence>
<dbReference type="GeneID" id="105844358"/>
<keyword evidence="5 8" id="KW-0472">Membrane</keyword>
<evidence type="ECO:0000256" key="3">
    <source>
        <dbReference type="ARBA" id="ARBA00022989"/>
    </source>
</evidence>
<dbReference type="InterPro" id="IPR000276">
    <property type="entry name" value="GPCR_Rhodpsn"/>
</dbReference>
<comment type="subcellular location">
    <subcellularLocation>
        <location evidence="1">Membrane</location>
        <topology evidence="1">Multi-pass membrane protein</topology>
    </subcellularLocation>
</comment>
<keyword evidence="7" id="KW-0807">Transducer</keyword>
<feature type="transmembrane region" description="Helical" evidence="8">
    <location>
        <begin position="30"/>
        <end position="55"/>
    </location>
</feature>
<evidence type="ECO:0000256" key="5">
    <source>
        <dbReference type="ARBA" id="ARBA00023136"/>
    </source>
</evidence>
<keyword evidence="4" id="KW-0297">G-protein coupled receptor</keyword>
<protein>
    <submittedName>
        <fullName evidence="10 11">QRFP-like peptide receptor isoform X3</fullName>
    </submittedName>
</protein>
<keyword evidence="3 8" id="KW-1133">Transmembrane helix</keyword>
<dbReference type="Pfam" id="PF00001">
    <property type="entry name" value="7tm_1"/>
    <property type="match status" value="1"/>
</dbReference>
<feature type="transmembrane region" description="Helical" evidence="8">
    <location>
        <begin position="153"/>
        <end position="172"/>
    </location>
</feature>
<dbReference type="PRINTS" id="PR00237">
    <property type="entry name" value="GPCRRHODOPSN"/>
</dbReference>
<reference evidence="10 11" key="1">
    <citation type="submission" date="2025-05" db="UniProtKB">
        <authorList>
            <consortium name="RefSeq"/>
        </authorList>
    </citation>
    <scope>IDENTIFICATION</scope>
</reference>
<feature type="transmembrane region" description="Helical" evidence="8">
    <location>
        <begin position="192"/>
        <end position="223"/>
    </location>
</feature>
<accession>A0ABM4DFD0</accession>